<dbReference type="Proteomes" id="UP001589838">
    <property type="component" value="Unassembled WGS sequence"/>
</dbReference>
<evidence type="ECO:0000313" key="2">
    <source>
        <dbReference type="EMBL" id="MFC0471753.1"/>
    </source>
</evidence>
<reference evidence="2 3" key="1">
    <citation type="submission" date="2024-09" db="EMBL/GenBank/DDBJ databases">
        <authorList>
            <person name="Sun Q."/>
            <person name="Mori K."/>
        </authorList>
    </citation>
    <scope>NUCLEOTIDE SEQUENCE [LARGE SCALE GENOMIC DNA]</scope>
    <source>
        <strain evidence="2 3">NCAIM B.02610</strain>
    </source>
</reference>
<sequence>MELAIYIMITWVIVTSFTLYKQKLSVVENLFIYMIVLMVIINKITLFSLNFGYVETTKDSVLYLSHLLSRNVVIPLTLLFCCNIFYAAKKQIIKYASVFITITLLLSLEKLGIYFGIYTYKNWSLLIELLFLLLYILLALLCAKWFRKRLRKDGICV</sequence>
<evidence type="ECO:0000256" key="1">
    <source>
        <dbReference type="SAM" id="Phobius"/>
    </source>
</evidence>
<gene>
    <name evidence="2" type="ORF">ACFFHM_14925</name>
</gene>
<feature type="transmembrane region" description="Helical" evidence="1">
    <location>
        <begin position="30"/>
        <end position="52"/>
    </location>
</feature>
<evidence type="ECO:0000313" key="3">
    <source>
        <dbReference type="Proteomes" id="UP001589838"/>
    </source>
</evidence>
<accession>A0ABV6KEK1</accession>
<feature type="transmembrane region" description="Helical" evidence="1">
    <location>
        <begin position="95"/>
        <end position="117"/>
    </location>
</feature>
<feature type="transmembrane region" description="Helical" evidence="1">
    <location>
        <begin position="123"/>
        <end position="143"/>
    </location>
</feature>
<dbReference type="RefSeq" id="WP_335959636.1">
    <property type="nucleotide sequence ID" value="NZ_JAXBLX010000006.1"/>
</dbReference>
<protein>
    <submittedName>
        <fullName evidence="2">Uncharacterized protein</fullName>
    </submittedName>
</protein>
<name>A0ABV6KEK1_9BACI</name>
<keyword evidence="3" id="KW-1185">Reference proteome</keyword>
<keyword evidence="1" id="KW-1133">Transmembrane helix</keyword>
<keyword evidence="1" id="KW-0472">Membrane</keyword>
<organism evidence="2 3">
    <name type="scientific">Halalkalibacter kiskunsagensis</name>
    <dbReference type="NCBI Taxonomy" id="1548599"/>
    <lineage>
        <taxon>Bacteria</taxon>
        <taxon>Bacillati</taxon>
        <taxon>Bacillota</taxon>
        <taxon>Bacilli</taxon>
        <taxon>Bacillales</taxon>
        <taxon>Bacillaceae</taxon>
        <taxon>Halalkalibacter</taxon>
    </lineage>
</organism>
<comment type="caution">
    <text evidence="2">The sequence shown here is derived from an EMBL/GenBank/DDBJ whole genome shotgun (WGS) entry which is preliminary data.</text>
</comment>
<dbReference type="EMBL" id="JBHLUX010000036">
    <property type="protein sequence ID" value="MFC0471753.1"/>
    <property type="molecule type" value="Genomic_DNA"/>
</dbReference>
<keyword evidence="1" id="KW-0812">Transmembrane</keyword>
<proteinExistence type="predicted"/>
<feature type="transmembrane region" description="Helical" evidence="1">
    <location>
        <begin position="72"/>
        <end position="88"/>
    </location>
</feature>